<dbReference type="NCBIfam" id="TIGR04056">
    <property type="entry name" value="OMP_RagA_SusC"/>
    <property type="match status" value="1"/>
</dbReference>
<dbReference type="InterPro" id="IPR023996">
    <property type="entry name" value="TonB-dep_OMP_SusC/RagA"/>
</dbReference>
<organism evidence="10 11">
    <name type="scientific">Sunxiuqinia dokdonensis</name>
    <dbReference type="NCBI Taxonomy" id="1409788"/>
    <lineage>
        <taxon>Bacteria</taxon>
        <taxon>Pseudomonadati</taxon>
        <taxon>Bacteroidota</taxon>
        <taxon>Bacteroidia</taxon>
        <taxon>Marinilabiliales</taxon>
        <taxon>Prolixibacteraceae</taxon>
        <taxon>Sunxiuqinia</taxon>
    </lineage>
</organism>
<dbReference type="SUPFAM" id="SSF56935">
    <property type="entry name" value="Porins"/>
    <property type="match status" value="1"/>
</dbReference>
<evidence type="ECO:0000256" key="6">
    <source>
        <dbReference type="ARBA" id="ARBA00023136"/>
    </source>
</evidence>
<evidence type="ECO:0000256" key="3">
    <source>
        <dbReference type="ARBA" id="ARBA00022452"/>
    </source>
</evidence>
<evidence type="ECO:0000313" key="11">
    <source>
        <dbReference type="Proteomes" id="UP000036958"/>
    </source>
</evidence>
<reference evidence="11" key="1">
    <citation type="submission" date="2015-07" db="EMBL/GenBank/DDBJ databases">
        <title>Genome sequencing of Sunxiuqinia dokdonensis strain SK.</title>
        <authorList>
            <person name="Ahn S."/>
            <person name="Kim B.-C."/>
        </authorList>
    </citation>
    <scope>NUCLEOTIDE SEQUENCE [LARGE SCALE GENOMIC DNA]</scope>
    <source>
        <strain evidence="11">SK</strain>
    </source>
</reference>
<feature type="domain" description="TonB-dependent receptor-like beta-barrel" evidence="9">
    <location>
        <begin position="94"/>
        <end position="552"/>
    </location>
</feature>
<dbReference type="Gene3D" id="2.40.170.20">
    <property type="entry name" value="TonB-dependent receptor, beta-barrel domain"/>
    <property type="match status" value="1"/>
</dbReference>
<keyword evidence="3 8" id="KW-1134">Transmembrane beta strand</keyword>
<comment type="similarity">
    <text evidence="8">Belongs to the TonB-dependent receptor family.</text>
</comment>
<dbReference type="EMBL" id="LGIA01000143">
    <property type="protein sequence ID" value="KOH45388.1"/>
    <property type="molecule type" value="Genomic_DNA"/>
</dbReference>
<evidence type="ECO:0000256" key="1">
    <source>
        <dbReference type="ARBA" id="ARBA00004571"/>
    </source>
</evidence>
<accession>A0A0L8VAL0</accession>
<dbReference type="STRING" id="1409788.NC99_18020"/>
<dbReference type="AlphaFoldDB" id="A0A0L8VAL0"/>
<dbReference type="InterPro" id="IPR036942">
    <property type="entry name" value="Beta-barrel_TonB_sf"/>
</dbReference>
<evidence type="ECO:0000256" key="8">
    <source>
        <dbReference type="PROSITE-ProRule" id="PRU01360"/>
    </source>
</evidence>
<dbReference type="Pfam" id="PF00593">
    <property type="entry name" value="TonB_dep_Rec_b-barrel"/>
    <property type="match status" value="1"/>
</dbReference>
<keyword evidence="4 8" id="KW-0812">Transmembrane</keyword>
<keyword evidence="5" id="KW-0798">TonB box</keyword>
<dbReference type="PROSITE" id="PS52016">
    <property type="entry name" value="TONB_DEPENDENT_REC_3"/>
    <property type="match status" value="1"/>
</dbReference>
<dbReference type="InterPro" id="IPR000531">
    <property type="entry name" value="Beta-barrel_TonB"/>
</dbReference>
<evidence type="ECO:0000313" key="10">
    <source>
        <dbReference type="EMBL" id="KOH45388.1"/>
    </source>
</evidence>
<keyword evidence="6 8" id="KW-0472">Membrane</keyword>
<protein>
    <recommendedName>
        <fullName evidence="9">TonB-dependent receptor-like beta-barrel domain-containing protein</fullName>
    </recommendedName>
</protein>
<evidence type="ECO:0000256" key="2">
    <source>
        <dbReference type="ARBA" id="ARBA00022448"/>
    </source>
</evidence>
<keyword evidence="2 8" id="KW-0813">Transport</keyword>
<dbReference type="GO" id="GO:0009279">
    <property type="term" value="C:cell outer membrane"/>
    <property type="evidence" value="ECO:0007669"/>
    <property type="project" value="UniProtKB-SubCell"/>
</dbReference>
<evidence type="ECO:0000259" key="9">
    <source>
        <dbReference type="Pfam" id="PF00593"/>
    </source>
</evidence>
<gene>
    <name evidence="10" type="ORF">NC99_18020</name>
</gene>
<keyword evidence="7 8" id="KW-0998">Cell outer membrane</keyword>
<name>A0A0L8VAL0_9BACT</name>
<evidence type="ECO:0000256" key="7">
    <source>
        <dbReference type="ARBA" id="ARBA00023237"/>
    </source>
</evidence>
<keyword evidence="11" id="KW-1185">Reference proteome</keyword>
<comment type="subcellular location">
    <subcellularLocation>
        <location evidence="1 8">Cell outer membrane</location>
        <topology evidence="1 8">Multi-pass membrane protein</topology>
    </subcellularLocation>
</comment>
<dbReference type="Proteomes" id="UP000036958">
    <property type="component" value="Unassembled WGS sequence"/>
</dbReference>
<dbReference type="PATRIC" id="fig|1409788.3.peg.1869"/>
<evidence type="ECO:0000256" key="4">
    <source>
        <dbReference type="ARBA" id="ARBA00022692"/>
    </source>
</evidence>
<dbReference type="InterPro" id="IPR039426">
    <property type="entry name" value="TonB-dep_rcpt-like"/>
</dbReference>
<comment type="caution">
    <text evidence="10">The sequence shown here is derived from an EMBL/GenBank/DDBJ whole genome shotgun (WGS) entry which is preliminary data.</text>
</comment>
<sequence length="702" mass="78686">MGLGYTNDDGLVEYTYYERKNFRLNSSVNLFGDKLTIGENLTVANFQEVKGNSMEDALLQNPLIPLYAEDGTWGGPVGAGLQDKWNPLAILYINRNNTQKTWRTFGNVYADLKIIGDLKFSTKFNFDNNRFRFDEQTEAFNQNGSILGNLVYLSDGEEVARYAGNRNNTDTYIFTNLLTYNREFGAHSLNTFVGHEVYWKNQDNSFYRIQAPYGTAVNFENVEAYDILADNSNLDAYGIGPDSRRESMFAKAAYDYQDKYYLSASIRRDGSSRFGRNNRYAVFPTASIGWTLSNENFLKNNDKVNNLKLRASWGANGNADILEYAQYSIYQQAVENSNYDMTGGGSGEIDLGVSPNQVGNPDLKWEQSYQTNLGLDASLFDSKINLVIDLYEKKTSDLLLQIIQPSVLGEAGKTLFFNAGDMTNKGIDVVLGYKFSPRNQFTYGADLTFSAYENEVTKLNNSENFILNGVSYTGVGHPIGSYFGYVADGIFRTPEEVAVHAAQSGKALGNIRYRDLDGDGVINQDDRTIIGNPHPDFMYGISLYAGYKNWDFNVFFDGRQGNDMYNAQREMLDFPYFGFNHGKNTLDAWAVDNANSLIPALSTSDVNDQKRASTYFIEDGSFFRLKSVNIGYNFSSKADSFLKKMGLDAGKVYIQAENLMTITSFSGFDYEVPGLSRTGIGIAGMGVYPHTKTYSFGLNLQF</sequence>
<proteinExistence type="inferred from homology"/>
<evidence type="ECO:0000256" key="5">
    <source>
        <dbReference type="ARBA" id="ARBA00023077"/>
    </source>
</evidence>